<evidence type="ECO:0000256" key="1">
    <source>
        <dbReference type="ARBA" id="ARBA00004141"/>
    </source>
</evidence>
<dbReference type="SUPFAM" id="SSF49299">
    <property type="entry name" value="PKD domain"/>
    <property type="match status" value="5"/>
</dbReference>
<evidence type="ECO:0000256" key="6">
    <source>
        <dbReference type="SAM" id="MobiDB-lite"/>
    </source>
</evidence>
<evidence type="ECO:0000313" key="10">
    <source>
        <dbReference type="Proteomes" id="UP001597042"/>
    </source>
</evidence>
<evidence type="ECO:0000256" key="7">
    <source>
        <dbReference type="SAM" id="SignalP"/>
    </source>
</evidence>
<dbReference type="EMBL" id="JBHTIM010000001">
    <property type="protein sequence ID" value="MFD0780359.1"/>
    <property type="molecule type" value="Genomic_DNA"/>
</dbReference>
<dbReference type="PANTHER" id="PTHR46730">
    <property type="entry name" value="POLYCYSTIN-1"/>
    <property type="match status" value="1"/>
</dbReference>
<dbReference type="PROSITE" id="PS50093">
    <property type="entry name" value="PKD"/>
    <property type="match status" value="5"/>
</dbReference>
<keyword evidence="7" id="KW-0732">Signal</keyword>
<feature type="chain" id="PRO_5045929106" evidence="7">
    <location>
        <begin position="34"/>
        <end position="1643"/>
    </location>
</feature>
<proteinExistence type="predicted"/>
<dbReference type="InterPro" id="IPR011047">
    <property type="entry name" value="Quinoprotein_ADH-like_sf"/>
</dbReference>
<feature type="region of interest" description="Disordered" evidence="6">
    <location>
        <begin position="599"/>
        <end position="618"/>
    </location>
</feature>
<gene>
    <name evidence="9" type="ORF">ACFQZV_03465</name>
</gene>
<keyword evidence="2" id="KW-0812">Transmembrane</keyword>
<feature type="domain" description="PKD" evidence="8">
    <location>
        <begin position="881"/>
        <end position="960"/>
    </location>
</feature>
<comment type="caution">
    <text evidence="9">The sequence shown here is derived from an EMBL/GenBank/DDBJ whole genome shotgun (WGS) entry which is preliminary data.</text>
</comment>
<dbReference type="CDD" id="cd00146">
    <property type="entry name" value="PKD"/>
    <property type="match status" value="5"/>
</dbReference>
<dbReference type="SUPFAM" id="SSF50998">
    <property type="entry name" value="Quinoprotein alcohol dehydrogenase-like"/>
    <property type="match status" value="1"/>
</dbReference>
<dbReference type="Gene3D" id="2.60.120.560">
    <property type="entry name" value="Exo-inulinase, domain 1"/>
    <property type="match status" value="1"/>
</dbReference>
<evidence type="ECO:0000259" key="8">
    <source>
        <dbReference type="PROSITE" id="PS50093"/>
    </source>
</evidence>
<reference evidence="10" key="1">
    <citation type="journal article" date="2019" name="Int. J. Syst. Evol. Microbiol.">
        <title>The Global Catalogue of Microorganisms (GCM) 10K type strain sequencing project: providing services to taxonomists for standard genome sequencing and annotation.</title>
        <authorList>
            <consortium name="The Broad Institute Genomics Platform"/>
            <consortium name="The Broad Institute Genome Sequencing Center for Infectious Disease"/>
            <person name="Wu L."/>
            <person name="Ma J."/>
        </authorList>
    </citation>
    <scope>NUCLEOTIDE SEQUENCE [LARGE SCALE GENOMIC DNA]</scope>
    <source>
        <strain evidence="10">CCUG 50754</strain>
    </source>
</reference>
<dbReference type="PANTHER" id="PTHR46730:SF4">
    <property type="entry name" value="POLYCYSTIC KIDNEY DISEASE PROTEIN 1-LIKE 1"/>
    <property type="match status" value="1"/>
</dbReference>
<dbReference type="SMART" id="SM00282">
    <property type="entry name" value="LamG"/>
    <property type="match status" value="1"/>
</dbReference>
<keyword evidence="4" id="KW-1133">Transmembrane helix</keyword>
<dbReference type="InterPro" id="IPR001791">
    <property type="entry name" value="Laminin_G"/>
</dbReference>
<feature type="domain" description="PKD" evidence="8">
    <location>
        <begin position="824"/>
        <end position="874"/>
    </location>
</feature>
<dbReference type="InterPro" id="IPR022409">
    <property type="entry name" value="PKD/Chitinase_dom"/>
</dbReference>
<evidence type="ECO:0000256" key="5">
    <source>
        <dbReference type="ARBA" id="ARBA00023136"/>
    </source>
</evidence>
<dbReference type="RefSeq" id="WP_378750818.1">
    <property type="nucleotide sequence ID" value="NZ_JBHSSV010000003.1"/>
</dbReference>
<feature type="domain" description="PKD" evidence="8">
    <location>
        <begin position="1351"/>
        <end position="1430"/>
    </location>
</feature>
<feature type="domain" description="PKD" evidence="8">
    <location>
        <begin position="964"/>
        <end position="1042"/>
    </location>
</feature>
<dbReference type="InterPro" id="IPR000601">
    <property type="entry name" value="PKD_dom"/>
</dbReference>
<evidence type="ECO:0000313" key="9">
    <source>
        <dbReference type="EMBL" id="MFD0780359.1"/>
    </source>
</evidence>
<feature type="region of interest" description="Disordered" evidence="6">
    <location>
        <begin position="452"/>
        <end position="474"/>
    </location>
</feature>
<evidence type="ECO:0000256" key="2">
    <source>
        <dbReference type="ARBA" id="ARBA00022692"/>
    </source>
</evidence>
<name>A0ABW2ZP37_9MICO</name>
<comment type="subcellular location">
    <subcellularLocation>
        <location evidence="1">Membrane</location>
        <topology evidence="1">Multi-pass membrane protein</topology>
    </subcellularLocation>
</comment>
<evidence type="ECO:0000256" key="4">
    <source>
        <dbReference type="ARBA" id="ARBA00022989"/>
    </source>
</evidence>
<keyword evidence="10" id="KW-1185">Reference proteome</keyword>
<dbReference type="InterPro" id="IPR013320">
    <property type="entry name" value="ConA-like_dom_sf"/>
</dbReference>
<protein>
    <submittedName>
        <fullName evidence="9">PKD domain-containing protein</fullName>
    </submittedName>
</protein>
<dbReference type="Pfam" id="PF18911">
    <property type="entry name" value="PKD_4"/>
    <property type="match status" value="5"/>
</dbReference>
<dbReference type="CDD" id="cd00110">
    <property type="entry name" value="LamG"/>
    <property type="match status" value="1"/>
</dbReference>
<sequence>MSFTKVWRGALATITVSGLVLGGLALTAGAASAEVPETKPPLLQRDDTVVTGDPLPTVQINNGYVWAQETIGTTVYAVGQFQNARAALASPGTQLTPRTNILAFDINTGALLPFAPSVNGTIKAVAASPDGTRIYIGGSFNNVNGQPRWNIAALDAQTGQLVPGFSPAIGGSGVYAIEADATSVYAGGLFTQANGTPRNNVAAFSATNGALDMGWTAQPDLQVDAMVMDPAGQNVILGGRFSNVGGDSTWRGMVAVDKVTGGIDSAWTGTQEVKNGWSTGRAGIFALNADDEAVYGTGWVYANATVGNLEGVFALESDSGDVRWIADCLGDHYGVYSTGEVVYSTTHTHACSTMNLWPEQSPRTHRFVHAMTAEATGTLSRQPHTGSTYANWEGSPAPSAYAWYPDFAVGTTSGLGQAGLSITGAGDVISIAGEFRAVNNLQFEGIVRFSTNPPNGANDGPRTSTAAWGSPTAQSQVPGRIRITIGGTWDRDDLDLTYELLRDGTAAPVDSVVMSAGWWNVPTVTLEDSDVPAGESFTYRVRVSDGDGNTVTSGTVTASAEAGEVDYADLVLDDGATLYYPLGDKVSQDWAGNNTPRVGGGVSAESPAGVTGSATGYSEFNGSSNGRVSSTTNQAAPEVYSAELWFRTTTSSGGKLIGYGNSQTGTSGSYDRHVYMRNDGRLNFGTYPGTTKTISSAESYNDGEWHHVVATQSAEGMVLYVDGDVVATDATVTTAQAYSGYWRIGGDNLNGWPNSPSSNWFDGDIDEVAVYPTALAAGRVATHYAEGTGLEAPTATFTTASDDLMVSFDAGESTADGGASIEEYTWDFGDGSPAVTESTSTTTHSYAEAGTYTVTLTVRDSRGLVGVAQSEVSVLAANVDPTASFTSDASGLTVTVDGTGSHDGDGSIESYEWEWGDGTAAGSGSLATHAYAAAGTYTVTLTVTDDRGGTDTSTEEIVVTHADPVAAIDVTAAALTVQVDASGSSASDGADLSFSWNWGDGSPDTTGEQASHTYAEGGTYDITVTATDSFGSSATETASVTVSPTLYAASDQFDRVVSNGWGSADTGGVWTTMSGSSSVASVSGGEALLALAPGATRHMALQDLDLTDTESVLEYRMDFAPSDGNGYVGFTTRHVGSDSYIVQTWHRNNGNVWLVIQRGGTLLSAAPVNGLTWSEGDEFTLKAEVAGTSPTTLRAKIWSSTSAEPSGWQASTTDGTAAMQRSGYVTVRNVLSSSSASAGTVAFDSITVRDLAEAEPPAENVAPVAGFSSTVDGLAVTVDASATTDSDGTIASYSWNWGDGTADTSGVHSTHTYADAGDYTVTLTATDDDGATHAATQVVTVTAPVGGNSAPVAAFTAAVDALAVSVDGTGSTDVDGSIAAYNWNWGDGSADDAGATATHAYASAGTYTVTLTVTDDDGATHAQSHDVVVETQVEPGDELLADTFERTATSSWGTADVGGAWTITGGSAAAASVVDGEGRLSLAAGSTRFALLNETALREYRASVEFEASADASTGSTYAGFIARSVGSTAYYVHSWLRTDGSVWLVAQRGGTVLAATPVSGLQYTPGERLAMEIEVSGTATTDLKAKIWKVGSPIPETWHLQASDADAALQADGSMGLRANRASSSTAPTVVAFDSFEVRPLG</sequence>
<keyword evidence="5" id="KW-0472">Membrane</keyword>
<dbReference type="SMART" id="SM00089">
    <property type="entry name" value="PKD"/>
    <property type="match status" value="5"/>
</dbReference>
<feature type="domain" description="PKD" evidence="8">
    <location>
        <begin position="1259"/>
        <end position="1348"/>
    </location>
</feature>
<dbReference type="Gene3D" id="2.60.120.200">
    <property type="match status" value="1"/>
</dbReference>
<dbReference type="Pfam" id="PF13385">
    <property type="entry name" value="Laminin_G_3"/>
    <property type="match status" value="1"/>
</dbReference>
<organism evidence="9 10">
    <name type="scientific">Microbacterium koreense</name>
    <dbReference type="NCBI Taxonomy" id="323761"/>
    <lineage>
        <taxon>Bacteria</taxon>
        <taxon>Bacillati</taxon>
        <taxon>Actinomycetota</taxon>
        <taxon>Actinomycetes</taxon>
        <taxon>Micrococcales</taxon>
        <taxon>Microbacteriaceae</taxon>
        <taxon>Microbacterium</taxon>
    </lineage>
</organism>
<feature type="signal peptide" evidence="7">
    <location>
        <begin position="1"/>
        <end position="33"/>
    </location>
</feature>
<dbReference type="InterPro" id="IPR035986">
    <property type="entry name" value="PKD_dom_sf"/>
</dbReference>
<dbReference type="SUPFAM" id="SSF49899">
    <property type="entry name" value="Concanavalin A-like lectins/glucanases"/>
    <property type="match status" value="1"/>
</dbReference>
<accession>A0ABW2ZP37</accession>
<dbReference type="Gene3D" id="2.60.40.10">
    <property type="entry name" value="Immunoglobulins"/>
    <property type="match status" value="5"/>
</dbReference>
<keyword evidence="3" id="KW-0677">Repeat</keyword>
<dbReference type="InterPro" id="IPR013783">
    <property type="entry name" value="Ig-like_fold"/>
</dbReference>
<dbReference type="Proteomes" id="UP001597042">
    <property type="component" value="Unassembled WGS sequence"/>
</dbReference>
<evidence type="ECO:0000256" key="3">
    <source>
        <dbReference type="ARBA" id="ARBA00022737"/>
    </source>
</evidence>